<comment type="caution">
    <text evidence="8">The sequence shown here is derived from an EMBL/GenBank/DDBJ whole genome shotgun (WGS) entry which is preliminary data.</text>
</comment>
<proteinExistence type="predicted"/>
<keyword evidence="3" id="KW-0479">Metal-binding</keyword>
<comment type="cofactor">
    <cofactor evidence="1">
        <name>Mg(2+)</name>
        <dbReference type="ChEBI" id="CHEBI:18420"/>
    </cofactor>
</comment>
<protein>
    <recommendedName>
        <fullName evidence="2">NAD(+) diphosphatase</fullName>
        <ecNumber evidence="2">3.6.1.22</ecNumber>
    </recommendedName>
</protein>
<accession>V6IXK3</accession>
<keyword evidence="5" id="KW-0460">Magnesium</keyword>
<dbReference type="eggNOG" id="COG2816">
    <property type="taxonomic scope" value="Bacteria"/>
</dbReference>
<dbReference type="PANTHER" id="PTHR11383:SF3">
    <property type="entry name" value="NAD(P)H PYROPHOSPHATASE NUDT13, MITOCHONDRIAL"/>
    <property type="match status" value="1"/>
</dbReference>
<evidence type="ECO:0000256" key="3">
    <source>
        <dbReference type="ARBA" id="ARBA00022723"/>
    </source>
</evidence>
<dbReference type="STRING" id="1395513.P343_12520"/>
<feature type="domain" description="Nudix hydrolase" evidence="7">
    <location>
        <begin position="36"/>
        <end position="160"/>
    </location>
</feature>
<dbReference type="AlphaFoldDB" id="V6IXK3"/>
<dbReference type="EC" id="3.6.1.22" evidence="2"/>
<dbReference type="SUPFAM" id="SSF55811">
    <property type="entry name" value="Nudix"/>
    <property type="match status" value="1"/>
</dbReference>
<dbReference type="PATRIC" id="fig|1395513.3.peg.2540"/>
<dbReference type="GO" id="GO:0046872">
    <property type="term" value="F:metal ion binding"/>
    <property type="evidence" value="ECO:0007669"/>
    <property type="project" value="UniProtKB-KW"/>
</dbReference>
<dbReference type="InterPro" id="IPR049734">
    <property type="entry name" value="NudC-like_C"/>
</dbReference>
<dbReference type="OrthoDB" id="9800077at2"/>
<gene>
    <name evidence="8" type="ORF">P343_12520</name>
</gene>
<dbReference type="PROSITE" id="PS00893">
    <property type="entry name" value="NUDIX_BOX"/>
    <property type="match status" value="1"/>
</dbReference>
<dbReference type="Gene3D" id="3.90.79.10">
    <property type="entry name" value="Nucleoside Triphosphate Pyrophosphohydrolase"/>
    <property type="match status" value="1"/>
</dbReference>
<dbReference type="InterPro" id="IPR000086">
    <property type="entry name" value="NUDIX_hydrolase_dom"/>
</dbReference>
<dbReference type="Pfam" id="PF00293">
    <property type="entry name" value="NUDIX"/>
    <property type="match status" value="1"/>
</dbReference>
<evidence type="ECO:0000313" key="9">
    <source>
        <dbReference type="Proteomes" id="UP000018296"/>
    </source>
</evidence>
<organism evidence="8 9">
    <name type="scientific">Sporolactobacillus laevolacticus DSM 442</name>
    <dbReference type="NCBI Taxonomy" id="1395513"/>
    <lineage>
        <taxon>Bacteria</taxon>
        <taxon>Bacillati</taxon>
        <taxon>Bacillota</taxon>
        <taxon>Bacilli</taxon>
        <taxon>Bacillales</taxon>
        <taxon>Sporolactobacillaceae</taxon>
        <taxon>Sporolactobacillus</taxon>
    </lineage>
</organism>
<keyword evidence="9" id="KW-1185">Reference proteome</keyword>
<keyword evidence="4 8" id="KW-0378">Hydrolase</keyword>
<dbReference type="GO" id="GO:0016787">
    <property type="term" value="F:hydrolase activity"/>
    <property type="evidence" value="ECO:0007669"/>
    <property type="project" value="UniProtKB-KW"/>
</dbReference>
<evidence type="ECO:0000256" key="4">
    <source>
        <dbReference type="ARBA" id="ARBA00022801"/>
    </source>
</evidence>
<dbReference type="PROSITE" id="PS51462">
    <property type="entry name" value="NUDIX"/>
    <property type="match status" value="1"/>
</dbReference>
<evidence type="ECO:0000313" key="8">
    <source>
        <dbReference type="EMBL" id="EST11391.1"/>
    </source>
</evidence>
<evidence type="ECO:0000256" key="2">
    <source>
        <dbReference type="ARBA" id="ARBA00012381"/>
    </source>
</evidence>
<dbReference type="RefSeq" id="WP_023510745.1">
    <property type="nucleotide sequence ID" value="NZ_AWTC01000012.1"/>
</dbReference>
<evidence type="ECO:0000256" key="6">
    <source>
        <dbReference type="ARBA" id="ARBA00023027"/>
    </source>
</evidence>
<dbReference type="Proteomes" id="UP000018296">
    <property type="component" value="Unassembled WGS sequence"/>
</dbReference>
<dbReference type="PANTHER" id="PTHR11383">
    <property type="entry name" value="NUCLEOSIDE DIPHOSPHATE-LINKED MOIETY X MOTIF 13"/>
    <property type="match status" value="1"/>
</dbReference>
<sequence>MIYNYCPVCGEKLLGKLAGDDGPTPFCPQCDKFWFPTFSDCVIVLVTNELNEIALVKMPYLSQKYESLISGYMKPGETAEVAANREVQEELGISLTSLRYSGTYWFAKNEALMHGFIGTTVKQDFKISDELASAKWVLAKDAPQYMFPDSPGNAALAVYRNFIREIY</sequence>
<dbReference type="InterPro" id="IPR015797">
    <property type="entry name" value="NUDIX_hydrolase-like_dom_sf"/>
</dbReference>
<dbReference type="CDD" id="cd03429">
    <property type="entry name" value="NUDIX_NADH_pyrophosphatase_Nudt13"/>
    <property type="match status" value="1"/>
</dbReference>
<evidence type="ECO:0000256" key="1">
    <source>
        <dbReference type="ARBA" id="ARBA00001946"/>
    </source>
</evidence>
<keyword evidence="6" id="KW-0520">NAD</keyword>
<name>V6IXK3_9BACL</name>
<evidence type="ECO:0000259" key="7">
    <source>
        <dbReference type="PROSITE" id="PS51462"/>
    </source>
</evidence>
<reference evidence="8 9" key="1">
    <citation type="journal article" date="2013" name="Genome Announc.">
        <title>Genome Sequence of Sporolactobacillus laevolacticus DSM442, an Efficient Polymer-Grade D-Lactate Producer from Agricultural Waste Cottonseed as a Nitrogen Source.</title>
        <authorList>
            <person name="Wang H."/>
            <person name="Wang L."/>
            <person name="Ju J."/>
            <person name="Yu B."/>
            <person name="Ma Y."/>
        </authorList>
    </citation>
    <scope>NUCLEOTIDE SEQUENCE [LARGE SCALE GENOMIC DNA]</scope>
    <source>
        <strain evidence="8 9">DSM 442</strain>
    </source>
</reference>
<dbReference type="InterPro" id="IPR020084">
    <property type="entry name" value="NUDIX_hydrolase_CS"/>
</dbReference>
<dbReference type="EMBL" id="AWTC01000012">
    <property type="protein sequence ID" value="EST11391.1"/>
    <property type="molecule type" value="Genomic_DNA"/>
</dbReference>
<evidence type="ECO:0000256" key="5">
    <source>
        <dbReference type="ARBA" id="ARBA00022842"/>
    </source>
</evidence>